<keyword evidence="1" id="KW-1133">Transmembrane helix</keyword>
<dbReference type="EMBL" id="JAYMYR010000011">
    <property type="protein sequence ID" value="KAK7333003.1"/>
    <property type="molecule type" value="Genomic_DNA"/>
</dbReference>
<protein>
    <submittedName>
        <fullName evidence="2">Uncharacterized protein</fullName>
    </submittedName>
</protein>
<organism evidence="2 3">
    <name type="scientific">Phaseolus coccineus</name>
    <name type="common">Scarlet runner bean</name>
    <name type="synonym">Phaseolus multiflorus</name>
    <dbReference type="NCBI Taxonomy" id="3886"/>
    <lineage>
        <taxon>Eukaryota</taxon>
        <taxon>Viridiplantae</taxon>
        <taxon>Streptophyta</taxon>
        <taxon>Embryophyta</taxon>
        <taxon>Tracheophyta</taxon>
        <taxon>Spermatophyta</taxon>
        <taxon>Magnoliopsida</taxon>
        <taxon>eudicotyledons</taxon>
        <taxon>Gunneridae</taxon>
        <taxon>Pentapetalae</taxon>
        <taxon>rosids</taxon>
        <taxon>fabids</taxon>
        <taxon>Fabales</taxon>
        <taxon>Fabaceae</taxon>
        <taxon>Papilionoideae</taxon>
        <taxon>50 kb inversion clade</taxon>
        <taxon>NPAAA clade</taxon>
        <taxon>indigoferoid/millettioid clade</taxon>
        <taxon>Phaseoleae</taxon>
        <taxon>Phaseolus</taxon>
    </lineage>
</organism>
<name>A0AAN9QIT9_PHACN</name>
<evidence type="ECO:0000256" key="1">
    <source>
        <dbReference type="SAM" id="Phobius"/>
    </source>
</evidence>
<keyword evidence="1" id="KW-0812">Transmembrane</keyword>
<evidence type="ECO:0000313" key="3">
    <source>
        <dbReference type="Proteomes" id="UP001374584"/>
    </source>
</evidence>
<dbReference type="PANTHER" id="PTHR35465:SF1">
    <property type="entry name" value="PHOSPHATIDYLINOSITOL-GLYCAN BIOSYNTHESIS CLASS X PROTEIN"/>
    <property type="match status" value="1"/>
</dbReference>
<proteinExistence type="predicted"/>
<dbReference type="AlphaFoldDB" id="A0AAN9QIT9"/>
<dbReference type="Proteomes" id="UP001374584">
    <property type="component" value="Unassembled WGS sequence"/>
</dbReference>
<comment type="caution">
    <text evidence="2">The sequence shown here is derived from an EMBL/GenBank/DDBJ whole genome shotgun (WGS) entry which is preliminary data.</text>
</comment>
<evidence type="ECO:0000313" key="2">
    <source>
        <dbReference type="EMBL" id="KAK7333003.1"/>
    </source>
</evidence>
<feature type="transmembrane region" description="Helical" evidence="1">
    <location>
        <begin position="224"/>
        <end position="250"/>
    </location>
</feature>
<reference evidence="2 3" key="1">
    <citation type="submission" date="2024-01" db="EMBL/GenBank/DDBJ databases">
        <title>The genomes of 5 underutilized Papilionoideae crops provide insights into root nodulation and disease resistanc.</title>
        <authorList>
            <person name="Jiang F."/>
        </authorList>
    </citation>
    <scope>NUCLEOTIDE SEQUENCE [LARGE SCALE GENOMIC DNA]</scope>
    <source>
        <strain evidence="2">JINMINGXINNONG_FW02</strain>
        <tissue evidence="2">Leaves</tissue>
    </source>
</reference>
<dbReference type="PANTHER" id="PTHR35465">
    <property type="entry name" value="CAVEOLIN-1 PROTEIN"/>
    <property type="match status" value="1"/>
</dbReference>
<keyword evidence="1" id="KW-0472">Membrane</keyword>
<keyword evidence="3" id="KW-1185">Reference proteome</keyword>
<gene>
    <name evidence="2" type="ORF">VNO80_29763</name>
</gene>
<sequence>MLLRHYRQLFFKPNIASLQLHFVTSFRDSKLDRRWDFLAGTNISVHPINVSSLDSLYFIGCSVSSTMHCICMCNMLILLCILLIIVNGPTSCFGNKVEDKILKVGEELWRETMPLQGGSRFYQLQGLKPHTWYEVKISYPASIPASFSIQLKRNKSDVMLNNNRRLLNTEKLIFKSNNSQEEFQLVLVTVEPQGFPAKQHVPERQFITFNIVCDELLFGLPHGAWWVVVLAVLGLGIAFIVPSFLPLYLLPKNQVPRTNDHVSKTS</sequence>
<accession>A0AAN9QIT9</accession>